<dbReference type="Proteomes" id="UP001642409">
    <property type="component" value="Unassembled WGS sequence"/>
</dbReference>
<protein>
    <submittedName>
        <fullName evidence="2">Hypothetical_protein</fullName>
    </submittedName>
</protein>
<gene>
    <name evidence="2" type="ORF">HINF_LOCUS11493</name>
    <name evidence="1" type="ORF">HINF_LOCUS25999</name>
</gene>
<evidence type="ECO:0000313" key="1">
    <source>
        <dbReference type="EMBL" id="CAI9938354.1"/>
    </source>
</evidence>
<evidence type="ECO:0000313" key="2">
    <source>
        <dbReference type="EMBL" id="CAL5990661.1"/>
    </source>
</evidence>
<name>A0AA86PFP7_9EUKA</name>
<dbReference type="EMBL" id="CAXDID020000025">
    <property type="protein sequence ID" value="CAL5990661.1"/>
    <property type="molecule type" value="Genomic_DNA"/>
</dbReference>
<keyword evidence="3" id="KW-1185">Reference proteome</keyword>
<dbReference type="EMBL" id="CATOUU010000654">
    <property type="protein sequence ID" value="CAI9938354.1"/>
    <property type="molecule type" value="Genomic_DNA"/>
</dbReference>
<sequence>MYQVSLEILQQNINTSHLSSSSMNISDFCHYLTDNQYQRLIVASVIIQQQVISIQQPQTITAELQLEKYLNISKLNLFFYLQNRLKTLQCLLDFYGLPDLFLDTNLNRKNRLQNIFYRNQIFSCLGEIGTPSIYKQNSRFAVVCGSCQALRRAPLAPKAPGSMKLKILQKSNYSQVGLFLHKLYLTQYLSK</sequence>
<evidence type="ECO:0000313" key="3">
    <source>
        <dbReference type="Proteomes" id="UP001642409"/>
    </source>
</evidence>
<organism evidence="1">
    <name type="scientific">Hexamita inflata</name>
    <dbReference type="NCBI Taxonomy" id="28002"/>
    <lineage>
        <taxon>Eukaryota</taxon>
        <taxon>Metamonada</taxon>
        <taxon>Diplomonadida</taxon>
        <taxon>Hexamitidae</taxon>
        <taxon>Hexamitinae</taxon>
        <taxon>Hexamita</taxon>
    </lineage>
</organism>
<proteinExistence type="predicted"/>
<reference evidence="2 3" key="2">
    <citation type="submission" date="2024-07" db="EMBL/GenBank/DDBJ databases">
        <authorList>
            <person name="Akdeniz Z."/>
        </authorList>
    </citation>
    <scope>NUCLEOTIDE SEQUENCE [LARGE SCALE GENOMIC DNA]</scope>
</reference>
<accession>A0AA86PFP7</accession>
<reference evidence="1" key="1">
    <citation type="submission" date="2023-06" db="EMBL/GenBank/DDBJ databases">
        <authorList>
            <person name="Kurt Z."/>
        </authorList>
    </citation>
    <scope>NUCLEOTIDE SEQUENCE</scope>
</reference>
<dbReference type="AlphaFoldDB" id="A0AA86PFP7"/>
<comment type="caution">
    <text evidence="1">The sequence shown here is derived from an EMBL/GenBank/DDBJ whole genome shotgun (WGS) entry which is preliminary data.</text>
</comment>